<dbReference type="SUPFAM" id="SSF48264">
    <property type="entry name" value="Cytochrome P450"/>
    <property type="match status" value="1"/>
</dbReference>
<name>A0A6A5ZU74_9PLEO</name>
<dbReference type="InterPro" id="IPR001128">
    <property type="entry name" value="Cyt_P450"/>
</dbReference>
<dbReference type="GO" id="GO:0008395">
    <property type="term" value="F:steroid hydroxylase activity"/>
    <property type="evidence" value="ECO:0007669"/>
    <property type="project" value="TreeGrafter"/>
</dbReference>
<keyword evidence="5 6" id="KW-0408">Iron</keyword>
<dbReference type="Proteomes" id="UP000799770">
    <property type="component" value="Unassembled WGS sequence"/>
</dbReference>
<feature type="transmembrane region" description="Helical" evidence="8">
    <location>
        <begin position="16"/>
        <end position="34"/>
    </location>
</feature>
<dbReference type="InterPro" id="IPR002403">
    <property type="entry name" value="Cyt_P450_E_grp-IV"/>
</dbReference>
<gene>
    <name evidence="9" type="ORF">BDV96DRAFT_639597</name>
</gene>
<comment type="similarity">
    <text evidence="2 7">Belongs to the cytochrome P450 family.</text>
</comment>
<dbReference type="EMBL" id="ML977310">
    <property type="protein sequence ID" value="KAF2123049.1"/>
    <property type="molecule type" value="Genomic_DNA"/>
</dbReference>
<dbReference type="PANTHER" id="PTHR24304:SF2">
    <property type="entry name" value="24-HYDROXYCHOLESTEROL 7-ALPHA-HYDROXYLASE"/>
    <property type="match status" value="1"/>
</dbReference>
<keyword evidence="8" id="KW-0812">Transmembrane</keyword>
<keyword evidence="4 6" id="KW-0479">Metal-binding</keyword>
<keyword evidence="8" id="KW-0472">Membrane</keyword>
<comment type="cofactor">
    <cofactor evidence="1 6">
        <name>heme</name>
        <dbReference type="ChEBI" id="CHEBI:30413"/>
    </cofactor>
</comment>
<dbReference type="CDD" id="cd11040">
    <property type="entry name" value="CYP7_CYP8-like"/>
    <property type="match status" value="1"/>
</dbReference>
<evidence type="ECO:0000256" key="2">
    <source>
        <dbReference type="ARBA" id="ARBA00010617"/>
    </source>
</evidence>
<sequence length="534" mass="59893">MELDTSTTRLSLVQNIWVQTMLALIIILFSTKLWSEYSFNATKIAKASGLLPPTIPYWIPYLRHAFPMASDLKRFAAKVLYENQDGTPVFLQAAHEKILFLTNPQHVKRVLESAVELDPTPFVNERIMGRLMGSPKSAVDFYMSGDDRADFAQTVQMRQHLTGLSLGFMTKKLFQAFRTNVSNLLGAYADGTWVDISDLYAFIEDQLTRAIVETLMGSAFLEGYPEMVADLWTHIEATDHFFKGLPRILMPTAFAARDRLLSHLMSYSEKVERFQGEKGHSSAAEWDSVAGSALLQDREALFSSMPGHGQEGRAAQSLGLVYGGTSLTVPITFWCILETLKDPKLLQRVQGELERFHEGGNEHYNFAQLTCRPLLQSLHAEVTRFRSSNLIVRLNLVPKFALDDKYTIDKGTLCMMAAKPLGQFTESWIKAKPHTVSQPLDTFWADRFLQSDKFNVAGLTGYWTSFGGGKHMCPGRHFARNIAIVTMAVLLSDFECELVDVEAAKRTNPPQKETAFGTVKPTATIAARIRKRSA</sequence>
<dbReference type="GO" id="GO:0020037">
    <property type="term" value="F:heme binding"/>
    <property type="evidence" value="ECO:0007669"/>
    <property type="project" value="InterPro"/>
</dbReference>
<accession>A0A6A5ZU74</accession>
<evidence type="ECO:0000313" key="9">
    <source>
        <dbReference type="EMBL" id="KAF2123049.1"/>
    </source>
</evidence>
<protein>
    <submittedName>
        <fullName evidence="9">Cytochrome P450</fullName>
    </submittedName>
</protein>
<evidence type="ECO:0000256" key="3">
    <source>
        <dbReference type="ARBA" id="ARBA00022617"/>
    </source>
</evidence>
<evidence type="ECO:0000256" key="4">
    <source>
        <dbReference type="ARBA" id="ARBA00022723"/>
    </source>
</evidence>
<keyword evidence="7" id="KW-0560">Oxidoreductase</keyword>
<keyword evidence="10" id="KW-1185">Reference proteome</keyword>
<keyword evidence="7" id="KW-0503">Monooxygenase</keyword>
<dbReference type="GO" id="GO:0016705">
    <property type="term" value="F:oxidoreductase activity, acting on paired donors, with incorporation or reduction of molecular oxygen"/>
    <property type="evidence" value="ECO:0007669"/>
    <property type="project" value="InterPro"/>
</dbReference>
<evidence type="ECO:0000256" key="6">
    <source>
        <dbReference type="PIRSR" id="PIRSR602403-1"/>
    </source>
</evidence>
<keyword evidence="8" id="KW-1133">Transmembrane helix</keyword>
<dbReference type="InterPro" id="IPR050529">
    <property type="entry name" value="CYP450_sterol_14alpha_dmase"/>
</dbReference>
<organism evidence="9 10">
    <name type="scientific">Lophiotrema nucula</name>
    <dbReference type="NCBI Taxonomy" id="690887"/>
    <lineage>
        <taxon>Eukaryota</taxon>
        <taxon>Fungi</taxon>
        <taxon>Dikarya</taxon>
        <taxon>Ascomycota</taxon>
        <taxon>Pezizomycotina</taxon>
        <taxon>Dothideomycetes</taxon>
        <taxon>Pleosporomycetidae</taxon>
        <taxon>Pleosporales</taxon>
        <taxon>Lophiotremataceae</taxon>
        <taxon>Lophiotrema</taxon>
    </lineage>
</organism>
<dbReference type="PROSITE" id="PS00086">
    <property type="entry name" value="CYTOCHROME_P450"/>
    <property type="match status" value="1"/>
</dbReference>
<dbReference type="Pfam" id="PF00067">
    <property type="entry name" value="p450"/>
    <property type="match status" value="1"/>
</dbReference>
<dbReference type="PRINTS" id="PR00465">
    <property type="entry name" value="EP450IV"/>
</dbReference>
<dbReference type="OrthoDB" id="3366823at2759"/>
<evidence type="ECO:0000256" key="5">
    <source>
        <dbReference type="ARBA" id="ARBA00023004"/>
    </source>
</evidence>
<dbReference type="PANTHER" id="PTHR24304">
    <property type="entry name" value="CYTOCHROME P450 FAMILY 7"/>
    <property type="match status" value="1"/>
</dbReference>
<evidence type="ECO:0000256" key="1">
    <source>
        <dbReference type="ARBA" id="ARBA00001971"/>
    </source>
</evidence>
<dbReference type="AlphaFoldDB" id="A0A6A5ZU74"/>
<dbReference type="Gene3D" id="1.10.630.10">
    <property type="entry name" value="Cytochrome P450"/>
    <property type="match status" value="1"/>
</dbReference>
<dbReference type="GO" id="GO:0005506">
    <property type="term" value="F:iron ion binding"/>
    <property type="evidence" value="ECO:0007669"/>
    <property type="project" value="InterPro"/>
</dbReference>
<feature type="binding site" description="axial binding residue" evidence="6">
    <location>
        <position position="473"/>
    </location>
    <ligand>
        <name>heme</name>
        <dbReference type="ChEBI" id="CHEBI:30413"/>
    </ligand>
    <ligandPart>
        <name>Fe</name>
        <dbReference type="ChEBI" id="CHEBI:18248"/>
    </ligandPart>
</feature>
<reference evidence="9" key="1">
    <citation type="journal article" date="2020" name="Stud. Mycol.">
        <title>101 Dothideomycetes genomes: a test case for predicting lifestyles and emergence of pathogens.</title>
        <authorList>
            <person name="Haridas S."/>
            <person name="Albert R."/>
            <person name="Binder M."/>
            <person name="Bloem J."/>
            <person name="Labutti K."/>
            <person name="Salamov A."/>
            <person name="Andreopoulos B."/>
            <person name="Baker S."/>
            <person name="Barry K."/>
            <person name="Bills G."/>
            <person name="Bluhm B."/>
            <person name="Cannon C."/>
            <person name="Castanera R."/>
            <person name="Culley D."/>
            <person name="Daum C."/>
            <person name="Ezra D."/>
            <person name="Gonzalez J."/>
            <person name="Henrissat B."/>
            <person name="Kuo A."/>
            <person name="Liang C."/>
            <person name="Lipzen A."/>
            <person name="Lutzoni F."/>
            <person name="Magnuson J."/>
            <person name="Mondo S."/>
            <person name="Nolan M."/>
            <person name="Ohm R."/>
            <person name="Pangilinan J."/>
            <person name="Park H.-J."/>
            <person name="Ramirez L."/>
            <person name="Alfaro M."/>
            <person name="Sun H."/>
            <person name="Tritt A."/>
            <person name="Yoshinaga Y."/>
            <person name="Zwiers L.-H."/>
            <person name="Turgeon B."/>
            <person name="Goodwin S."/>
            <person name="Spatafora J."/>
            <person name="Crous P."/>
            <person name="Grigoriev I."/>
        </authorList>
    </citation>
    <scope>NUCLEOTIDE SEQUENCE</scope>
    <source>
        <strain evidence="9">CBS 627.86</strain>
    </source>
</reference>
<proteinExistence type="inferred from homology"/>
<evidence type="ECO:0000313" key="10">
    <source>
        <dbReference type="Proteomes" id="UP000799770"/>
    </source>
</evidence>
<dbReference type="InterPro" id="IPR017972">
    <property type="entry name" value="Cyt_P450_CS"/>
</dbReference>
<keyword evidence="3 6" id="KW-0349">Heme</keyword>
<dbReference type="InterPro" id="IPR036396">
    <property type="entry name" value="Cyt_P450_sf"/>
</dbReference>
<evidence type="ECO:0000256" key="8">
    <source>
        <dbReference type="SAM" id="Phobius"/>
    </source>
</evidence>
<evidence type="ECO:0000256" key="7">
    <source>
        <dbReference type="RuleBase" id="RU000461"/>
    </source>
</evidence>